<name>A0ABS2D1G8_9SPHN</name>
<gene>
    <name evidence="2" type="ORF">ILT43_00130</name>
</gene>
<keyword evidence="1" id="KW-0472">Membrane</keyword>
<keyword evidence="1" id="KW-0812">Transmembrane</keyword>
<dbReference type="Proteomes" id="UP000763641">
    <property type="component" value="Unassembled WGS sequence"/>
</dbReference>
<proteinExistence type="predicted"/>
<keyword evidence="3" id="KW-1185">Reference proteome</keyword>
<dbReference type="RefSeq" id="WP_204192988.1">
    <property type="nucleotide sequence ID" value="NZ_JAFEMC010000001.1"/>
</dbReference>
<comment type="caution">
    <text evidence="2">The sequence shown here is derived from an EMBL/GenBank/DDBJ whole genome shotgun (WGS) entry which is preliminary data.</text>
</comment>
<dbReference type="EMBL" id="JAFEMC010000001">
    <property type="protein sequence ID" value="MBM6574763.1"/>
    <property type="molecule type" value="Genomic_DNA"/>
</dbReference>
<evidence type="ECO:0000313" key="3">
    <source>
        <dbReference type="Proteomes" id="UP000763641"/>
    </source>
</evidence>
<organism evidence="2 3">
    <name type="scientific">Sphingomonas longa</name>
    <dbReference type="NCBI Taxonomy" id="2778730"/>
    <lineage>
        <taxon>Bacteria</taxon>
        <taxon>Pseudomonadati</taxon>
        <taxon>Pseudomonadota</taxon>
        <taxon>Alphaproteobacteria</taxon>
        <taxon>Sphingomonadales</taxon>
        <taxon>Sphingomonadaceae</taxon>
        <taxon>Sphingomonas</taxon>
    </lineage>
</organism>
<evidence type="ECO:0000256" key="1">
    <source>
        <dbReference type="SAM" id="Phobius"/>
    </source>
</evidence>
<protein>
    <recommendedName>
        <fullName evidence="4">Phage shock protein B</fullName>
    </recommendedName>
</protein>
<accession>A0ABS2D1G8</accession>
<reference evidence="2 3" key="1">
    <citation type="submission" date="2020-12" db="EMBL/GenBank/DDBJ databases">
        <title>Sphingomonas sp.</title>
        <authorList>
            <person name="Kim M.K."/>
        </authorList>
    </citation>
    <scope>NUCLEOTIDE SEQUENCE [LARGE SCALE GENOMIC DNA]</scope>
    <source>
        <strain evidence="2 3">BT552</strain>
    </source>
</reference>
<evidence type="ECO:0000313" key="2">
    <source>
        <dbReference type="EMBL" id="MBM6574763.1"/>
    </source>
</evidence>
<sequence length="97" mass="10938">MTDFFMINGFTVFAIAFVVIGLPVILGIGLEIFKTWLRHKERLATTLNEQAALNASKNDRLEERIRVLERIVTDRGTALADQIEDLRDPAPTKSPLN</sequence>
<keyword evidence="1" id="KW-1133">Transmembrane helix</keyword>
<evidence type="ECO:0008006" key="4">
    <source>
        <dbReference type="Google" id="ProtNLM"/>
    </source>
</evidence>
<feature type="transmembrane region" description="Helical" evidence="1">
    <location>
        <begin position="12"/>
        <end position="33"/>
    </location>
</feature>